<dbReference type="Gramene" id="Pp3c15_12290V3.1">
    <property type="protein sequence ID" value="Pp3c15_12290V3.1"/>
    <property type="gene ID" value="Pp3c15_12290"/>
</dbReference>
<dbReference type="PANTHER" id="PTHR13068">
    <property type="entry name" value="CGI-12 PROTEIN-RELATED"/>
    <property type="match status" value="1"/>
</dbReference>
<sequence length="522" mass="58300">MAFIGINASFQALNFDEALRVAHNNAFSGMALRSGATAGSGSGSGSNFKVSGFSLGRHAMSSSSGDFQLSDVEPSVIANGQKSWELVDLKQMVGEREEIKAMLVDFLRSRSVSRPLAARVVNKSTRLITHLLSLLRTVHRARYLKGREPTTSEVRNTLRSFLENLGAQHKDGLVDVLLSFPDPPPAKSKLLDLQRLQSTFTSSALWELNLGDYPKLEAFVVDGQLRPALEYFLILGISPKELENLVSRYPMISSYSVEGKIKPVVDFLLIMGVPKSDVPKIAVKRPQLFGCSLDNIKPTVALLEGLGVEPDRWPKILASFPHILTYSAAKVDQVVKFLADIGMSPEESGRILTRFPHIVGYSTQEKLRPILNHFYSIGITDVKTLVLRSPQILGLSLEENIKPTLQFFTDVGYSKEEINTIILRFPQILGLNIEGNLRSKWMYFLQMGRESNADIVVFPQYFGYSLEKRIKPRYEALKSSGVDWSLNRMLSTTELLFQKYLERDKELVAVVRDLNVNESVGD</sequence>
<dbReference type="EMBL" id="ABEU02000015">
    <property type="protein sequence ID" value="PNR39383.1"/>
    <property type="molecule type" value="Genomic_DNA"/>
</dbReference>
<dbReference type="InterPro" id="IPR038538">
    <property type="entry name" value="MTERF_sf"/>
</dbReference>
<accession>A0A2K1JCY0</accession>
<organism evidence="4">
    <name type="scientific">Physcomitrium patens</name>
    <name type="common">Spreading-leaved earth moss</name>
    <name type="synonym">Physcomitrella patens</name>
    <dbReference type="NCBI Taxonomy" id="3218"/>
    <lineage>
        <taxon>Eukaryota</taxon>
        <taxon>Viridiplantae</taxon>
        <taxon>Streptophyta</taxon>
        <taxon>Embryophyta</taxon>
        <taxon>Bryophyta</taxon>
        <taxon>Bryophytina</taxon>
        <taxon>Bryopsida</taxon>
        <taxon>Funariidae</taxon>
        <taxon>Funariales</taxon>
        <taxon>Funariaceae</taxon>
        <taxon>Physcomitrium</taxon>
    </lineage>
</organism>
<dbReference type="AlphaFoldDB" id="A0A2K1JCY0"/>
<evidence type="ECO:0000256" key="1">
    <source>
        <dbReference type="ARBA" id="ARBA00007692"/>
    </source>
</evidence>
<keyword evidence="2" id="KW-0806">Transcription termination</keyword>
<keyword evidence="6" id="KW-1185">Reference proteome</keyword>
<dbReference type="Pfam" id="PF02536">
    <property type="entry name" value="mTERF"/>
    <property type="match status" value="1"/>
</dbReference>
<dbReference type="SMART" id="SM00733">
    <property type="entry name" value="Mterf"/>
    <property type="match status" value="7"/>
</dbReference>
<comment type="similarity">
    <text evidence="1">Belongs to the mTERF family.</text>
</comment>
<dbReference type="EnsemblPlants" id="Pp3c15_12290V3.2">
    <property type="protein sequence ID" value="Pp3c15_12290V3.2"/>
    <property type="gene ID" value="Pp3c15_12290"/>
</dbReference>
<keyword evidence="2" id="KW-0805">Transcription regulation</keyword>
<dbReference type="GeneID" id="112292605"/>
<evidence type="ECO:0000313" key="4">
    <source>
        <dbReference type="EMBL" id="PNR39383.1"/>
    </source>
</evidence>
<name>A0A2K1JCY0_PHYPA</name>
<evidence type="ECO:0000256" key="2">
    <source>
        <dbReference type="ARBA" id="ARBA00022472"/>
    </source>
</evidence>
<protein>
    <submittedName>
        <fullName evidence="4 5">Uncharacterized protein</fullName>
    </submittedName>
</protein>
<reference evidence="4 6" key="1">
    <citation type="journal article" date="2008" name="Science">
        <title>The Physcomitrella genome reveals evolutionary insights into the conquest of land by plants.</title>
        <authorList>
            <person name="Rensing S."/>
            <person name="Lang D."/>
            <person name="Zimmer A."/>
            <person name="Terry A."/>
            <person name="Salamov A."/>
            <person name="Shapiro H."/>
            <person name="Nishiyama T."/>
            <person name="Perroud P.-F."/>
            <person name="Lindquist E."/>
            <person name="Kamisugi Y."/>
            <person name="Tanahashi T."/>
            <person name="Sakakibara K."/>
            <person name="Fujita T."/>
            <person name="Oishi K."/>
            <person name="Shin-I T."/>
            <person name="Kuroki Y."/>
            <person name="Toyoda A."/>
            <person name="Suzuki Y."/>
            <person name="Hashimoto A."/>
            <person name="Yamaguchi K."/>
            <person name="Sugano A."/>
            <person name="Kohara Y."/>
            <person name="Fujiyama A."/>
            <person name="Anterola A."/>
            <person name="Aoki S."/>
            <person name="Ashton N."/>
            <person name="Barbazuk W.B."/>
            <person name="Barker E."/>
            <person name="Bennetzen J."/>
            <person name="Bezanilla M."/>
            <person name="Blankenship R."/>
            <person name="Cho S.H."/>
            <person name="Dutcher S."/>
            <person name="Estelle M."/>
            <person name="Fawcett J.A."/>
            <person name="Gundlach H."/>
            <person name="Hanada K."/>
            <person name="Heyl A."/>
            <person name="Hicks K.A."/>
            <person name="Hugh J."/>
            <person name="Lohr M."/>
            <person name="Mayer K."/>
            <person name="Melkozernov A."/>
            <person name="Murata T."/>
            <person name="Nelson D."/>
            <person name="Pils B."/>
            <person name="Prigge M."/>
            <person name="Reiss B."/>
            <person name="Renner T."/>
            <person name="Rombauts S."/>
            <person name="Rushton P."/>
            <person name="Sanderfoot A."/>
            <person name="Schween G."/>
            <person name="Shiu S.-H."/>
            <person name="Stueber K."/>
            <person name="Theodoulou F.L."/>
            <person name="Tu H."/>
            <person name="Van de Peer Y."/>
            <person name="Verrier P.J."/>
            <person name="Waters E."/>
            <person name="Wood A."/>
            <person name="Yang L."/>
            <person name="Cove D."/>
            <person name="Cuming A."/>
            <person name="Hasebe M."/>
            <person name="Lucas S."/>
            <person name="Mishler D.B."/>
            <person name="Reski R."/>
            <person name="Grigoriev I."/>
            <person name="Quatrano R.S."/>
            <person name="Boore J.L."/>
        </authorList>
    </citation>
    <scope>NUCLEOTIDE SEQUENCE [LARGE SCALE GENOMIC DNA]</scope>
    <source>
        <strain evidence="5 6">cv. Gransden 2004</strain>
    </source>
</reference>
<dbReference type="RefSeq" id="XP_024397030.1">
    <property type="nucleotide sequence ID" value="XM_024541262.2"/>
</dbReference>
<proteinExistence type="inferred from homology"/>
<reference evidence="4 6" key="2">
    <citation type="journal article" date="2018" name="Plant J.">
        <title>The Physcomitrella patens chromosome-scale assembly reveals moss genome structure and evolution.</title>
        <authorList>
            <person name="Lang D."/>
            <person name="Ullrich K.K."/>
            <person name="Murat F."/>
            <person name="Fuchs J."/>
            <person name="Jenkins J."/>
            <person name="Haas F.B."/>
            <person name="Piednoel M."/>
            <person name="Gundlach H."/>
            <person name="Van Bel M."/>
            <person name="Meyberg R."/>
            <person name="Vives C."/>
            <person name="Morata J."/>
            <person name="Symeonidi A."/>
            <person name="Hiss M."/>
            <person name="Muchero W."/>
            <person name="Kamisugi Y."/>
            <person name="Saleh O."/>
            <person name="Blanc G."/>
            <person name="Decker E.L."/>
            <person name="van Gessel N."/>
            <person name="Grimwood J."/>
            <person name="Hayes R.D."/>
            <person name="Graham S.W."/>
            <person name="Gunter L.E."/>
            <person name="McDaniel S.F."/>
            <person name="Hoernstein S.N.W."/>
            <person name="Larsson A."/>
            <person name="Li F.W."/>
            <person name="Perroud P.F."/>
            <person name="Phillips J."/>
            <person name="Ranjan P."/>
            <person name="Rokshar D.S."/>
            <person name="Rothfels C.J."/>
            <person name="Schneider L."/>
            <person name="Shu S."/>
            <person name="Stevenson D.W."/>
            <person name="Thummler F."/>
            <person name="Tillich M."/>
            <person name="Villarreal Aguilar J.C."/>
            <person name="Widiez T."/>
            <person name="Wong G.K."/>
            <person name="Wymore A."/>
            <person name="Zhang Y."/>
            <person name="Zimmer A.D."/>
            <person name="Quatrano R.S."/>
            <person name="Mayer K.F.X."/>
            <person name="Goodstein D."/>
            <person name="Casacuberta J.M."/>
            <person name="Vandepoele K."/>
            <person name="Reski R."/>
            <person name="Cuming A.C."/>
            <person name="Tuskan G.A."/>
            <person name="Maumus F."/>
            <person name="Salse J."/>
            <person name="Schmutz J."/>
            <person name="Rensing S.A."/>
        </authorList>
    </citation>
    <scope>NUCLEOTIDE SEQUENCE [LARGE SCALE GENOMIC DNA]</scope>
    <source>
        <strain evidence="5 6">cv. Gransden 2004</strain>
    </source>
</reference>
<keyword evidence="3" id="KW-0809">Transit peptide</keyword>
<dbReference type="Proteomes" id="UP000006727">
    <property type="component" value="Chromosome 15"/>
</dbReference>
<dbReference type="PaxDb" id="3218-PP1S258_35V6.1"/>
<dbReference type="Gramene" id="Pp3c15_12290V3.2">
    <property type="protein sequence ID" value="Pp3c15_12290V3.2"/>
    <property type="gene ID" value="Pp3c15_12290"/>
</dbReference>
<dbReference type="GO" id="GO:0006353">
    <property type="term" value="P:DNA-templated transcription termination"/>
    <property type="evidence" value="ECO:0007669"/>
    <property type="project" value="UniProtKB-KW"/>
</dbReference>
<reference evidence="5" key="3">
    <citation type="submission" date="2020-12" db="UniProtKB">
        <authorList>
            <consortium name="EnsemblPlants"/>
        </authorList>
    </citation>
    <scope>IDENTIFICATION</scope>
</reference>
<keyword evidence="2" id="KW-0804">Transcription</keyword>
<evidence type="ECO:0000313" key="5">
    <source>
        <dbReference type="EnsemblPlants" id="Pp3c15_12290V3.1"/>
    </source>
</evidence>
<dbReference type="Gene3D" id="1.25.70.10">
    <property type="entry name" value="Transcription termination factor 3, mitochondrial"/>
    <property type="match status" value="1"/>
</dbReference>
<gene>
    <name evidence="5" type="primary">LOC112292605</name>
    <name evidence="4" type="ORF">PHYPA_019661</name>
</gene>
<evidence type="ECO:0000313" key="6">
    <source>
        <dbReference type="Proteomes" id="UP000006727"/>
    </source>
</evidence>
<dbReference type="PANTHER" id="PTHR13068:SF9">
    <property type="entry name" value="TRANSCRIPTION TERMINATION FACTOR MTERF5, CHLOROPLASTIC"/>
    <property type="match status" value="1"/>
</dbReference>
<evidence type="ECO:0000256" key="3">
    <source>
        <dbReference type="ARBA" id="ARBA00022946"/>
    </source>
</evidence>
<dbReference type="EnsemblPlants" id="Pp3c15_12290V3.1">
    <property type="protein sequence ID" value="Pp3c15_12290V3.1"/>
    <property type="gene ID" value="Pp3c15_12290"/>
</dbReference>
<dbReference type="InterPro" id="IPR003690">
    <property type="entry name" value="MTERF"/>
</dbReference>
<dbReference type="GO" id="GO:0003676">
    <property type="term" value="F:nucleic acid binding"/>
    <property type="evidence" value="ECO:0007669"/>
    <property type="project" value="InterPro"/>
</dbReference>